<dbReference type="EMBL" id="JAIWIU010000103">
    <property type="protein sequence ID" value="MCA2017332.1"/>
    <property type="molecule type" value="Genomic_DNA"/>
</dbReference>
<feature type="coiled-coil region" evidence="4">
    <location>
        <begin position="256"/>
        <end position="283"/>
    </location>
</feature>
<dbReference type="PROSITE" id="PS50111">
    <property type="entry name" value="CHEMOTAXIS_TRANSDUC_2"/>
    <property type="match status" value="1"/>
</dbReference>
<sequence>MKVVTQVIIVFVSVIVIFSMTNAFTVYRSTLAKQSLAEIVQSSLIFNTTANELQHQSQAIDLQLNDVLTLEDIAKVELAEKNLHLSYDNLVTSIFSAHISETTNKKGLKELLQSWRYVSDQIVELKKAILLIDYTIIRDRKELENITASSDIILKRVLGKKVDVDEFLQKDIEAYLEKRNAAIALSNRILFTSDLEEATGILQQIHYLESYLTDEEEYLLDELEELKNEGDYQGINEQLKEYLFSESGISTTQIKLLIKLKELEQAKEQYAAYKAEFSNYLKQIISVVNSNNQKLKSSVTNVLDTIVSFQLVSLAICVVFAFFAGSVLTHKIKKPIGYVLSILEKMVNGDYVQQVRTHGWSKEFICLTQQLEDVIKTNSALINQVKNNNSSLREQSQQNSQAIGNVCEAGSDQMLSMHSISAAAEQLEKISKDTQDAVEKVMGHTHLVREFVEQTLTSVDVMVNGSEQLNQRIIESSKTIADVEHRTAEISQIITVIDDIANQTNLLALNAAIEAARAGEHGRGFSVVSDEVGNLAKQTTHSTHKIQNMIDNLNRASAVAVQGMSSCSSQMQENTIHLQETKSVINQIDMHISDLVSETDVITRSSTEQFQSCSHIATAVADVVSGLEISISALESVNERSSHLLSLSKQQHHELDKFTT</sequence>
<reference evidence="8" key="1">
    <citation type="submission" date="2023-07" db="EMBL/GenBank/DDBJ databases">
        <title>Molecular identification of indigenous halophilic bacteria isolated from red sea cost, biodegradation of synthetic dyes and assessment of degraded metabolite toxicity.</title>
        <authorList>
            <person name="Chaieb K."/>
            <person name="Altayb H.N."/>
        </authorList>
    </citation>
    <scope>NUCLEOTIDE SEQUENCE [LARGE SCALE GENOMIC DNA]</scope>
    <source>
        <strain evidence="8">K20</strain>
    </source>
</reference>
<evidence type="ECO:0000313" key="8">
    <source>
        <dbReference type="Proteomes" id="UP001199044"/>
    </source>
</evidence>
<gene>
    <name evidence="7" type="ORF">LDJ79_14505</name>
</gene>
<dbReference type="PANTHER" id="PTHR32089">
    <property type="entry name" value="METHYL-ACCEPTING CHEMOTAXIS PROTEIN MCPB"/>
    <property type="match status" value="1"/>
</dbReference>
<evidence type="ECO:0000256" key="5">
    <source>
        <dbReference type="SAM" id="Phobius"/>
    </source>
</evidence>
<evidence type="ECO:0000256" key="2">
    <source>
        <dbReference type="ARBA" id="ARBA00023224"/>
    </source>
</evidence>
<comment type="caution">
    <text evidence="7">The sequence shown here is derived from an EMBL/GenBank/DDBJ whole genome shotgun (WGS) entry which is preliminary data.</text>
</comment>
<feature type="domain" description="Methyl-accepting transducer" evidence="6">
    <location>
        <begin position="388"/>
        <end position="624"/>
    </location>
</feature>
<feature type="transmembrane region" description="Helical" evidence="5">
    <location>
        <begin position="306"/>
        <end position="328"/>
    </location>
</feature>
<keyword evidence="4" id="KW-0175">Coiled coil</keyword>
<evidence type="ECO:0000256" key="3">
    <source>
        <dbReference type="PROSITE-ProRule" id="PRU00284"/>
    </source>
</evidence>
<keyword evidence="5" id="KW-0812">Transmembrane</keyword>
<keyword evidence="5" id="KW-0472">Membrane</keyword>
<comment type="subcellular location">
    <subcellularLocation>
        <location evidence="1">Membrane</location>
    </subcellularLocation>
</comment>
<dbReference type="Gene3D" id="1.10.287.950">
    <property type="entry name" value="Methyl-accepting chemotaxis protein"/>
    <property type="match status" value="1"/>
</dbReference>
<keyword evidence="8" id="KW-1185">Reference proteome</keyword>
<dbReference type="SUPFAM" id="SSF58104">
    <property type="entry name" value="Methyl-accepting chemotaxis protein (MCP) signaling domain"/>
    <property type="match status" value="1"/>
</dbReference>
<accession>A0ABS7YQS8</accession>
<keyword evidence="2 3" id="KW-0807">Transducer</keyword>
<keyword evidence="5" id="KW-1133">Transmembrane helix</keyword>
<dbReference type="PANTHER" id="PTHR32089:SF112">
    <property type="entry name" value="LYSOZYME-LIKE PROTEIN-RELATED"/>
    <property type="match status" value="1"/>
</dbReference>
<dbReference type="SMART" id="SM00283">
    <property type="entry name" value="MA"/>
    <property type="match status" value="1"/>
</dbReference>
<evidence type="ECO:0000259" key="6">
    <source>
        <dbReference type="PROSITE" id="PS50111"/>
    </source>
</evidence>
<evidence type="ECO:0000313" key="7">
    <source>
        <dbReference type="EMBL" id="MCA2017332.1"/>
    </source>
</evidence>
<proteinExistence type="predicted"/>
<dbReference type="Proteomes" id="UP001199044">
    <property type="component" value="Unassembled WGS sequence"/>
</dbReference>
<protein>
    <submittedName>
        <fullName evidence="7">Methyl-accepting chemotaxis protein</fullName>
    </submittedName>
</protein>
<organism evidence="7 8">
    <name type="scientific">Vibrio tritonius</name>
    <dbReference type="NCBI Taxonomy" id="1435069"/>
    <lineage>
        <taxon>Bacteria</taxon>
        <taxon>Pseudomonadati</taxon>
        <taxon>Pseudomonadota</taxon>
        <taxon>Gammaproteobacteria</taxon>
        <taxon>Vibrionales</taxon>
        <taxon>Vibrionaceae</taxon>
        <taxon>Vibrio</taxon>
    </lineage>
</organism>
<dbReference type="InterPro" id="IPR004089">
    <property type="entry name" value="MCPsignal_dom"/>
</dbReference>
<evidence type="ECO:0000256" key="4">
    <source>
        <dbReference type="SAM" id="Coils"/>
    </source>
</evidence>
<dbReference type="RefSeq" id="WP_225251081.1">
    <property type="nucleotide sequence ID" value="NZ_JAIWIU010000103.1"/>
</dbReference>
<name>A0ABS7YQS8_9VIBR</name>
<dbReference type="Pfam" id="PF00015">
    <property type="entry name" value="MCPsignal"/>
    <property type="match status" value="1"/>
</dbReference>
<evidence type="ECO:0000256" key="1">
    <source>
        <dbReference type="ARBA" id="ARBA00004370"/>
    </source>
</evidence>